<proteinExistence type="predicted"/>
<evidence type="ECO:0000313" key="6">
    <source>
        <dbReference type="EMBL" id="CAF5035902.1"/>
    </source>
</evidence>
<dbReference type="Proteomes" id="UP000663855">
    <property type="component" value="Unassembled WGS sequence"/>
</dbReference>
<dbReference type="EMBL" id="CAJNRE010013738">
    <property type="protein sequence ID" value="CAF2120924.1"/>
    <property type="molecule type" value="Genomic_DNA"/>
</dbReference>
<sequence>MSSKQWTLLYTAQSYEEAKDVAKSRFNVCQNRRSDVNDQTKFSFKCSEYRKYALCYFQIKMIVSDSNMNSITIMFKNEHEQYERNSTTRLPSPIRESISNYVKCGLSQPQIKASLIINLVIELIFL</sequence>
<dbReference type="EMBL" id="CAJNOV010015424">
    <property type="protein sequence ID" value="CAF1572653.1"/>
    <property type="molecule type" value="Genomic_DNA"/>
</dbReference>
<protein>
    <submittedName>
        <fullName evidence="2">Uncharacterized protein</fullName>
    </submittedName>
</protein>
<dbReference type="Proteomes" id="UP000663834">
    <property type="component" value="Unassembled WGS sequence"/>
</dbReference>
<gene>
    <name evidence="4" type="ORF">BYL167_LOCUS14269</name>
    <name evidence="1" type="ORF">CJN711_LOCUS32096</name>
    <name evidence="5" type="ORF">GIL414_LOCUS31427</name>
    <name evidence="2" type="ORF">KQP761_LOCUS20089</name>
    <name evidence="3" type="ORF">MBJ925_LOCUS25887</name>
    <name evidence="6" type="ORF">SMN809_LOCUS58385</name>
</gene>
<evidence type="ECO:0000313" key="2">
    <source>
        <dbReference type="EMBL" id="CAF1580306.1"/>
    </source>
</evidence>
<comment type="caution">
    <text evidence="2">The sequence shown here is derived from an EMBL/GenBank/DDBJ whole genome shotgun (WGS) entry which is preliminary data.</text>
</comment>
<dbReference type="AlphaFoldDB" id="A0A815ZAM1"/>
<evidence type="ECO:0000313" key="7">
    <source>
        <dbReference type="Proteomes" id="UP000663834"/>
    </source>
</evidence>
<dbReference type="EMBL" id="CAJOBI010218670">
    <property type="protein sequence ID" value="CAF5035902.1"/>
    <property type="molecule type" value="Genomic_DNA"/>
</dbReference>
<dbReference type="EMBL" id="CAJNOW010010400">
    <property type="protein sequence ID" value="CAF1580306.1"/>
    <property type="molecule type" value="Genomic_DNA"/>
</dbReference>
<evidence type="ECO:0000313" key="5">
    <source>
        <dbReference type="EMBL" id="CAF4428528.1"/>
    </source>
</evidence>
<name>A0A815ZAM1_9BILA</name>
<organism evidence="2 7">
    <name type="scientific">Rotaria magnacalcarata</name>
    <dbReference type="NCBI Taxonomy" id="392030"/>
    <lineage>
        <taxon>Eukaryota</taxon>
        <taxon>Metazoa</taxon>
        <taxon>Spiralia</taxon>
        <taxon>Gnathifera</taxon>
        <taxon>Rotifera</taxon>
        <taxon>Eurotatoria</taxon>
        <taxon>Bdelloidea</taxon>
        <taxon>Philodinida</taxon>
        <taxon>Philodinidae</taxon>
        <taxon>Rotaria</taxon>
    </lineage>
</organism>
<evidence type="ECO:0000313" key="3">
    <source>
        <dbReference type="EMBL" id="CAF2120924.1"/>
    </source>
</evidence>
<accession>A0A815ZAM1</accession>
<evidence type="ECO:0000313" key="1">
    <source>
        <dbReference type="EMBL" id="CAF1572653.1"/>
    </source>
</evidence>
<dbReference type="EMBL" id="CAJOBJ010063504">
    <property type="protein sequence ID" value="CAF4428528.1"/>
    <property type="molecule type" value="Genomic_DNA"/>
</dbReference>
<dbReference type="Proteomes" id="UP000676336">
    <property type="component" value="Unassembled WGS sequence"/>
</dbReference>
<dbReference type="Proteomes" id="UP000681967">
    <property type="component" value="Unassembled WGS sequence"/>
</dbReference>
<evidence type="ECO:0000313" key="4">
    <source>
        <dbReference type="EMBL" id="CAF4011778.1"/>
    </source>
</evidence>
<dbReference type="Proteomes" id="UP000681720">
    <property type="component" value="Unassembled WGS sequence"/>
</dbReference>
<dbReference type="Proteomes" id="UP000663824">
    <property type="component" value="Unassembled WGS sequence"/>
</dbReference>
<reference evidence="2" key="1">
    <citation type="submission" date="2021-02" db="EMBL/GenBank/DDBJ databases">
        <authorList>
            <person name="Nowell W R."/>
        </authorList>
    </citation>
    <scope>NUCLEOTIDE SEQUENCE</scope>
</reference>
<dbReference type="OrthoDB" id="10024609at2759"/>
<dbReference type="EMBL" id="CAJOBH010005052">
    <property type="protein sequence ID" value="CAF4011778.1"/>
    <property type="molecule type" value="Genomic_DNA"/>
</dbReference>